<dbReference type="EMBL" id="CP060636">
    <property type="protein sequence ID" value="QNM13636.1"/>
    <property type="molecule type" value="Genomic_DNA"/>
</dbReference>
<dbReference type="NCBIfam" id="TIGR02893">
    <property type="entry name" value="spore_yabQ"/>
    <property type="match status" value="1"/>
</dbReference>
<dbReference type="InterPro" id="IPR019074">
    <property type="entry name" value="YabQ"/>
</dbReference>
<feature type="transmembrane region" description="Helical" evidence="2">
    <location>
        <begin position="69"/>
        <end position="94"/>
    </location>
</feature>
<dbReference type="RefSeq" id="WP_117452662.1">
    <property type="nucleotide sequence ID" value="NZ_CP060636.1"/>
</dbReference>
<dbReference type="AlphaFoldDB" id="A0A7G9GS54"/>
<protein>
    <submittedName>
        <fullName evidence="3">Spore cortex biosynthesis protein YabQ</fullName>
    </submittedName>
</protein>
<keyword evidence="4" id="KW-1185">Reference proteome</keyword>
<gene>
    <name evidence="3" type="ORF">H9Q80_06745</name>
</gene>
<dbReference type="KEGG" id="ehn:H9Q80_06745"/>
<keyword evidence="2" id="KW-0472">Membrane</keyword>
<dbReference type="Proteomes" id="UP000515856">
    <property type="component" value="Chromosome"/>
</dbReference>
<evidence type="ECO:0000313" key="3">
    <source>
        <dbReference type="EMBL" id="QNM13636.1"/>
    </source>
</evidence>
<feature type="transmembrane region" description="Helical" evidence="2">
    <location>
        <begin position="42"/>
        <end position="63"/>
    </location>
</feature>
<keyword evidence="2" id="KW-0812">Transmembrane</keyword>
<accession>A0A7G9GS54</accession>
<keyword evidence="2" id="KW-1133">Transmembrane helix</keyword>
<feature type="compositionally biased region" description="Basic residues" evidence="1">
    <location>
        <begin position="129"/>
        <end position="143"/>
    </location>
</feature>
<feature type="transmembrane region" description="Helical" evidence="2">
    <location>
        <begin position="12"/>
        <end position="30"/>
    </location>
</feature>
<evidence type="ECO:0000256" key="1">
    <source>
        <dbReference type="SAM" id="MobiDB-lite"/>
    </source>
</evidence>
<feature type="region of interest" description="Disordered" evidence="1">
    <location>
        <begin position="129"/>
        <end position="152"/>
    </location>
</feature>
<sequence length="152" mass="17940">MLLATQVQSILYHFLMGWVFAFGFSMLVSFKKAFRFGFLKAALEFLYPIVFTMILFYGLFHINGGVTDAYLILFFILGIMIYYRFYLSVFLQFFNGIKRFLKPLQHKILLVNSKIVGIIKVPVKMLKRRRRNVRKKRNKKSKKEKASDSDIS</sequence>
<organism evidence="3 4">
    <name type="scientific">[Eubacterium] hominis</name>
    <dbReference type="NCBI Taxonomy" id="2764325"/>
    <lineage>
        <taxon>Bacteria</taxon>
        <taxon>Bacillati</taxon>
        <taxon>Bacillota</taxon>
        <taxon>Erysipelotrichia</taxon>
        <taxon>Erysipelotrichales</taxon>
        <taxon>Erysipelotrichaceae</taxon>
        <taxon>Amedibacillus</taxon>
    </lineage>
</organism>
<reference evidence="3 4" key="1">
    <citation type="submission" date="2020-08" db="EMBL/GenBank/DDBJ databases">
        <authorList>
            <person name="Liu C."/>
            <person name="Sun Q."/>
        </authorList>
    </citation>
    <scope>NUCLEOTIDE SEQUENCE [LARGE SCALE GENOMIC DNA]</scope>
    <source>
        <strain evidence="3 4">NSJ-61</strain>
    </source>
</reference>
<name>A0A7G9GS54_9FIRM</name>
<proteinExistence type="predicted"/>
<evidence type="ECO:0000313" key="4">
    <source>
        <dbReference type="Proteomes" id="UP000515856"/>
    </source>
</evidence>
<dbReference type="Pfam" id="PF09578">
    <property type="entry name" value="Spore_YabQ"/>
    <property type="match status" value="1"/>
</dbReference>
<evidence type="ECO:0000256" key="2">
    <source>
        <dbReference type="SAM" id="Phobius"/>
    </source>
</evidence>